<evidence type="ECO:0000256" key="1">
    <source>
        <dbReference type="ARBA" id="ARBA00004141"/>
    </source>
</evidence>
<keyword evidence="7" id="KW-1185">Reference proteome</keyword>
<comment type="subcellular location">
    <subcellularLocation>
        <location evidence="1">Membrane</location>
        <topology evidence="1">Multi-pass membrane protein</topology>
    </subcellularLocation>
</comment>
<feature type="transmembrane region" description="Helical" evidence="5">
    <location>
        <begin position="27"/>
        <end position="45"/>
    </location>
</feature>
<gene>
    <name evidence="6" type="ORF">IWQ60_005702</name>
</gene>
<dbReference type="OrthoDB" id="3251871at2759"/>
<dbReference type="AlphaFoldDB" id="A0A9W8DY88"/>
<reference evidence="6" key="1">
    <citation type="submission" date="2022-07" db="EMBL/GenBank/DDBJ databases">
        <title>Phylogenomic reconstructions and comparative analyses of Kickxellomycotina fungi.</title>
        <authorList>
            <person name="Reynolds N.K."/>
            <person name="Stajich J.E."/>
            <person name="Barry K."/>
            <person name="Grigoriev I.V."/>
            <person name="Crous P."/>
            <person name="Smith M.E."/>
        </authorList>
    </citation>
    <scope>NUCLEOTIDE SEQUENCE</scope>
    <source>
        <strain evidence="6">RSA 861</strain>
    </source>
</reference>
<protein>
    <recommendedName>
        <fullName evidence="8">G-protein coupled receptors family 2 profile 2 domain-containing protein</fullName>
    </recommendedName>
</protein>
<name>A0A9W8DY88_9FUNG</name>
<feature type="transmembrane region" description="Helical" evidence="5">
    <location>
        <begin position="333"/>
        <end position="354"/>
    </location>
</feature>
<sequence length="706" mass="77418">MLQTSLGELTRAQANILGTTARVTNSLSITVCISMVIIFLFIYRFDRVLANRVIFRLTFYMCIIDSGYAGAQIVQNNFTAPSPVCTASAWALVFFNLLSAFFRVLVAVHLQLVFIHQHTNARRYERHYIILAFLAAAGCSVAPAVGNMYGWVSSQWFCWFKNDGNIHSLLWQWFSYYLWLSLAVLYCLVVVILVFRRISRIESEVNSAMHLPVASVVHPVLTPSQVALHNYRIAAVSPRFPVSTPDLPATKSDASLGEAGQRPAFDVWSDHPSSSLCHSGRYSEGHIAEKYQPLARKCLRRVIWYPIIPIVTQSMVIVNAFTNYFSNSVNMPIYVTATALAGLQGVFTGIVFVFDPSVRRAYDQLVSYLLERYYYQYYLLRADPGLSPRTEAEEEIPHPTLGSMDSAVTVRDDHLENALSCLSNPQSPALVTAQLLTTPGAILDGAQVVGGRRGSVPYLLSYDLAPAPGSDQPAPATTLGSVSNAVPTALHHVIGETCPSPSGVACPCSNHPGADGSRNDSGATLTGHASWPIPLYRADSGLLDYPLLGPRTPGTHSLPPPSASDSSLVPLEGPTACPHGTHVAPLIPERADTSLIDDSADWPESFSSPRGSKTAGIYERRGTLTSLFSADPYCQPHLNHPATFGSGLTHRASRGCFVSFPPSRPFKHPRWAALIHRIVRIVWVRACHRSQLVTRMQRQRRASCAC</sequence>
<keyword evidence="2 5" id="KW-0812">Transmembrane</keyword>
<feature type="transmembrane region" description="Helical" evidence="5">
    <location>
        <begin position="127"/>
        <end position="146"/>
    </location>
</feature>
<dbReference type="GO" id="GO:0005886">
    <property type="term" value="C:plasma membrane"/>
    <property type="evidence" value="ECO:0007669"/>
    <property type="project" value="TreeGrafter"/>
</dbReference>
<evidence type="ECO:0000313" key="6">
    <source>
        <dbReference type="EMBL" id="KAJ1923708.1"/>
    </source>
</evidence>
<dbReference type="PANTHER" id="PTHR23112">
    <property type="entry name" value="G PROTEIN-COUPLED RECEPTOR 157-RELATED"/>
    <property type="match status" value="1"/>
</dbReference>
<feature type="transmembrane region" description="Helical" evidence="5">
    <location>
        <begin position="176"/>
        <end position="195"/>
    </location>
</feature>
<dbReference type="Proteomes" id="UP001150569">
    <property type="component" value="Unassembled WGS sequence"/>
</dbReference>
<dbReference type="GO" id="GO:0004930">
    <property type="term" value="F:G protein-coupled receptor activity"/>
    <property type="evidence" value="ECO:0007669"/>
    <property type="project" value="TreeGrafter"/>
</dbReference>
<dbReference type="Gene3D" id="1.20.1070.10">
    <property type="entry name" value="Rhodopsin 7-helix transmembrane proteins"/>
    <property type="match status" value="1"/>
</dbReference>
<accession>A0A9W8DY88</accession>
<evidence type="ECO:0000256" key="3">
    <source>
        <dbReference type="ARBA" id="ARBA00022989"/>
    </source>
</evidence>
<evidence type="ECO:0000256" key="4">
    <source>
        <dbReference type="ARBA" id="ARBA00023136"/>
    </source>
</evidence>
<feature type="transmembrane region" description="Helical" evidence="5">
    <location>
        <begin position="302"/>
        <end position="321"/>
    </location>
</feature>
<feature type="transmembrane region" description="Helical" evidence="5">
    <location>
        <begin position="87"/>
        <end position="115"/>
    </location>
</feature>
<evidence type="ECO:0000256" key="5">
    <source>
        <dbReference type="SAM" id="Phobius"/>
    </source>
</evidence>
<feature type="transmembrane region" description="Helical" evidence="5">
    <location>
        <begin position="57"/>
        <end position="75"/>
    </location>
</feature>
<dbReference type="GO" id="GO:0007189">
    <property type="term" value="P:adenylate cyclase-activating G protein-coupled receptor signaling pathway"/>
    <property type="evidence" value="ECO:0007669"/>
    <property type="project" value="TreeGrafter"/>
</dbReference>
<evidence type="ECO:0008006" key="8">
    <source>
        <dbReference type="Google" id="ProtNLM"/>
    </source>
</evidence>
<evidence type="ECO:0000313" key="7">
    <source>
        <dbReference type="Proteomes" id="UP001150569"/>
    </source>
</evidence>
<keyword evidence="3 5" id="KW-1133">Transmembrane helix</keyword>
<proteinExistence type="predicted"/>
<organism evidence="6 7">
    <name type="scientific">Tieghemiomyces parasiticus</name>
    <dbReference type="NCBI Taxonomy" id="78921"/>
    <lineage>
        <taxon>Eukaryota</taxon>
        <taxon>Fungi</taxon>
        <taxon>Fungi incertae sedis</taxon>
        <taxon>Zoopagomycota</taxon>
        <taxon>Kickxellomycotina</taxon>
        <taxon>Dimargaritomycetes</taxon>
        <taxon>Dimargaritales</taxon>
        <taxon>Dimargaritaceae</taxon>
        <taxon>Tieghemiomyces</taxon>
    </lineage>
</organism>
<keyword evidence="4 5" id="KW-0472">Membrane</keyword>
<evidence type="ECO:0000256" key="2">
    <source>
        <dbReference type="ARBA" id="ARBA00022692"/>
    </source>
</evidence>
<comment type="caution">
    <text evidence="6">The sequence shown here is derived from an EMBL/GenBank/DDBJ whole genome shotgun (WGS) entry which is preliminary data.</text>
</comment>
<dbReference type="PANTHER" id="PTHR23112:SF0">
    <property type="entry name" value="TRANSMEMBRANE PROTEIN 116"/>
    <property type="match status" value="1"/>
</dbReference>
<dbReference type="EMBL" id="JANBPT010000317">
    <property type="protein sequence ID" value="KAJ1923708.1"/>
    <property type="molecule type" value="Genomic_DNA"/>
</dbReference>